<organism evidence="10 11">
    <name type="scientific">Yoonia maricola</name>
    <dbReference type="NCBI Taxonomy" id="420999"/>
    <lineage>
        <taxon>Bacteria</taxon>
        <taxon>Pseudomonadati</taxon>
        <taxon>Pseudomonadota</taxon>
        <taxon>Alphaproteobacteria</taxon>
        <taxon>Rhodobacterales</taxon>
        <taxon>Paracoccaceae</taxon>
        <taxon>Yoonia</taxon>
    </lineage>
</organism>
<keyword evidence="5 9" id="KW-1133">Transmembrane helix</keyword>
<feature type="region of interest" description="Disordered" evidence="8">
    <location>
        <begin position="51"/>
        <end position="77"/>
    </location>
</feature>
<comment type="similarity">
    <text evidence="2 7">Belongs to the ExbD/TolR family.</text>
</comment>
<dbReference type="OrthoDB" id="7851776at2"/>
<evidence type="ECO:0000256" key="2">
    <source>
        <dbReference type="ARBA" id="ARBA00005811"/>
    </source>
</evidence>
<dbReference type="RefSeq" id="WP_133122596.1">
    <property type="nucleotide sequence ID" value="NZ_PGTY01000005.1"/>
</dbReference>
<keyword evidence="3" id="KW-1003">Cell membrane</keyword>
<dbReference type="PANTHER" id="PTHR30558">
    <property type="entry name" value="EXBD MEMBRANE COMPONENT OF PMF-DRIVEN MACROMOLECULE IMPORT SYSTEM"/>
    <property type="match status" value="1"/>
</dbReference>
<evidence type="ECO:0000256" key="4">
    <source>
        <dbReference type="ARBA" id="ARBA00022692"/>
    </source>
</evidence>
<evidence type="ECO:0000256" key="6">
    <source>
        <dbReference type="ARBA" id="ARBA00023136"/>
    </source>
</evidence>
<feature type="transmembrane region" description="Helical" evidence="9">
    <location>
        <begin position="25"/>
        <end position="47"/>
    </location>
</feature>
<evidence type="ECO:0000256" key="9">
    <source>
        <dbReference type="SAM" id="Phobius"/>
    </source>
</evidence>
<comment type="caution">
    <text evidence="10">The sequence shown here is derived from an EMBL/GenBank/DDBJ whole genome shotgun (WGS) entry which is preliminary data.</text>
</comment>
<dbReference type="Pfam" id="PF02472">
    <property type="entry name" value="ExbD"/>
    <property type="match status" value="1"/>
</dbReference>
<evidence type="ECO:0000256" key="3">
    <source>
        <dbReference type="ARBA" id="ARBA00022475"/>
    </source>
</evidence>
<keyword evidence="7" id="KW-0813">Transport</keyword>
<keyword evidence="11" id="KW-1185">Reference proteome</keyword>
<evidence type="ECO:0000256" key="1">
    <source>
        <dbReference type="ARBA" id="ARBA00004162"/>
    </source>
</evidence>
<evidence type="ECO:0000256" key="8">
    <source>
        <dbReference type="SAM" id="MobiDB-lite"/>
    </source>
</evidence>
<evidence type="ECO:0000313" key="10">
    <source>
        <dbReference type="EMBL" id="PJI84233.1"/>
    </source>
</evidence>
<dbReference type="GO" id="GO:0005886">
    <property type="term" value="C:plasma membrane"/>
    <property type="evidence" value="ECO:0007669"/>
    <property type="project" value="UniProtKB-SubCell"/>
</dbReference>
<proteinExistence type="inferred from homology"/>
<keyword evidence="6 9" id="KW-0472">Membrane</keyword>
<keyword evidence="4 7" id="KW-0812">Transmembrane</keyword>
<dbReference type="EMBL" id="PGTY01000005">
    <property type="protein sequence ID" value="PJI84233.1"/>
    <property type="molecule type" value="Genomic_DNA"/>
</dbReference>
<name>A0A2M8VZY5_9RHOB</name>
<reference evidence="10 11" key="1">
    <citation type="submission" date="2017-11" db="EMBL/GenBank/DDBJ databases">
        <title>Genomic Encyclopedia of Archaeal and Bacterial Type Strains, Phase II (KMG-II): From Individual Species to Whole Genera.</title>
        <authorList>
            <person name="Goeker M."/>
        </authorList>
    </citation>
    <scope>NUCLEOTIDE SEQUENCE [LARGE SCALE GENOMIC DNA]</scope>
    <source>
        <strain evidence="10 11">DSM 29128</strain>
    </source>
</reference>
<dbReference type="GO" id="GO:0015031">
    <property type="term" value="P:protein transport"/>
    <property type="evidence" value="ECO:0007669"/>
    <property type="project" value="UniProtKB-KW"/>
</dbReference>
<evidence type="ECO:0000256" key="5">
    <source>
        <dbReference type="ARBA" id="ARBA00022989"/>
    </source>
</evidence>
<dbReference type="InterPro" id="IPR003400">
    <property type="entry name" value="ExbD"/>
</dbReference>
<evidence type="ECO:0000313" key="11">
    <source>
        <dbReference type="Proteomes" id="UP000228531"/>
    </source>
</evidence>
<dbReference type="AlphaFoldDB" id="A0A2M8VZY5"/>
<keyword evidence="7" id="KW-0653">Protein transport</keyword>
<sequence length="154" mass="16421">MATTYTPLPERPRRYRVPLTPLADAMFQLLIFFMLTTTLTPFSLVTVRSTPDAAEQGGPDTSTGAVDEEALQQASASSRNQATVWELGDGQVIVDGQQFEITQLSLLAEALGTQNTPANLIVLVTDAATVQDVTTALEALGAAEITAVQLARSR</sequence>
<dbReference type="GO" id="GO:0022857">
    <property type="term" value="F:transmembrane transporter activity"/>
    <property type="evidence" value="ECO:0007669"/>
    <property type="project" value="InterPro"/>
</dbReference>
<evidence type="ECO:0000256" key="7">
    <source>
        <dbReference type="RuleBase" id="RU003879"/>
    </source>
</evidence>
<protein>
    <submittedName>
        <fullName evidence="10">Biopolymer transport protein ExbD</fullName>
    </submittedName>
</protein>
<gene>
    <name evidence="10" type="ORF">BC777_3773</name>
</gene>
<comment type="subcellular location">
    <subcellularLocation>
        <location evidence="1">Cell membrane</location>
        <topology evidence="1">Single-pass membrane protein</topology>
    </subcellularLocation>
    <subcellularLocation>
        <location evidence="7">Cell membrane</location>
        <topology evidence="7">Single-pass type II membrane protein</topology>
    </subcellularLocation>
</comment>
<accession>A0A2M8VZY5</accession>
<dbReference type="Proteomes" id="UP000228531">
    <property type="component" value="Unassembled WGS sequence"/>
</dbReference>